<evidence type="ECO:0000256" key="1">
    <source>
        <dbReference type="ARBA" id="ARBA00023002"/>
    </source>
</evidence>
<accession>A0ABN2FVL1</accession>
<evidence type="ECO:0000256" key="2">
    <source>
        <dbReference type="SAM" id="MobiDB-lite"/>
    </source>
</evidence>
<dbReference type="Proteomes" id="UP001499851">
    <property type="component" value="Unassembled WGS sequence"/>
</dbReference>
<evidence type="ECO:0000313" key="4">
    <source>
        <dbReference type="EMBL" id="GAA1660517.1"/>
    </source>
</evidence>
<protein>
    <submittedName>
        <fullName evidence="4">Aldo/keto reductase</fullName>
    </submittedName>
</protein>
<name>A0ABN2FVL1_9ACTN</name>
<keyword evidence="5" id="KW-1185">Reference proteome</keyword>
<organism evidence="4 5">
    <name type="scientific">Glycomyces endophyticus</name>
    <dbReference type="NCBI Taxonomy" id="480996"/>
    <lineage>
        <taxon>Bacteria</taxon>
        <taxon>Bacillati</taxon>
        <taxon>Actinomycetota</taxon>
        <taxon>Actinomycetes</taxon>
        <taxon>Glycomycetales</taxon>
        <taxon>Glycomycetaceae</taxon>
        <taxon>Glycomyces</taxon>
    </lineage>
</organism>
<dbReference type="Gene3D" id="3.20.20.100">
    <property type="entry name" value="NADP-dependent oxidoreductase domain"/>
    <property type="match status" value="1"/>
</dbReference>
<dbReference type="PANTHER" id="PTHR43364:SF4">
    <property type="entry name" value="NAD(P)-LINKED OXIDOREDUCTASE SUPERFAMILY PROTEIN"/>
    <property type="match status" value="1"/>
</dbReference>
<dbReference type="InterPro" id="IPR023210">
    <property type="entry name" value="NADP_OxRdtase_dom"/>
</dbReference>
<proteinExistence type="predicted"/>
<reference evidence="4 5" key="1">
    <citation type="journal article" date="2019" name="Int. J. Syst. Evol. Microbiol.">
        <title>The Global Catalogue of Microorganisms (GCM) 10K type strain sequencing project: providing services to taxonomists for standard genome sequencing and annotation.</title>
        <authorList>
            <consortium name="The Broad Institute Genomics Platform"/>
            <consortium name="The Broad Institute Genome Sequencing Center for Infectious Disease"/>
            <person name="Wu L."/>
            <person name="Ma J."/>
        </authorList>
    </citation>
    <scope>NUCLEOTIDE SEQUENCE [LARGE SCALE GENOMIC DNA]</scope>
    <source>
        <strain evidence="4 5">JCM 16001</strain>
    </source>
</reference>
<dbReference type="Pfam" id="PF00248">
    <property type="entry name" value="Aldo_ket_red"/>
    <property type="match status" value="1"/>
</dbReference>
<evidence type="ECO:0000313" key="5">
    <source>
        <dbReference type="Proteomes" id="UP001499851"/>
    </source>
</evidence>
<dbReference type="InterPro" id="IPR036812">
    <property type="entry name" value="NAD(P)_OxRdtase_dom_sf"/>
</dbReference>
<comment type="caution">
    <text evidence="4">The sequence shown here is derived from an EMBL/GenBank/DDBJ whole genome shotgun (WGS) entry which is preliminary data.</text>
</comment>
<sequence>MRRLCQAGATARRRRARADGPAAAPAAGRLGRTAARVGIVLVRPDRVGATCERGRFMEYTRVGASGLKVSRIALGCMSFGQMPGDSDAWALGPEESAPLFRRAVELGITFWDTANMYWAGSSEELVGKAIREYTRREDVVLATKVFFKMHDGPGGSGLSRRAILEQIDASLARLGTDYVDLYQIHRFDPETPVEETMEALHDVVRAGKVRYIGASSMWAWQFAKMQHAADANGWTRFISMQDQYNLMQREEEREMFGLLDDQGVGSLPWSPLAKGRLARPWGERTARSERDPMAARYDVDRDRPIVEAVARIAQERGVPMAQIALAWVLGKSAVTAPIVGPTGSHHLADAAAAVDLRLTDDEVAALEEHYTPRLPTAFS</sequence>
<dbReference type="SUPFAM" id="SSF51430">
    <property type="entry name" value="NAD(P)-linked oxidoreductase"/>
    <property type="match status" value="1"/>
</dbReference>
<gene>
    <name evidence="4" type="ORF">GCM10009830_01970</name>
</gene>
<dbReference type="CDD" id="cd19079">
    <property type="entry name" value="AKR_EcYajO-like"/>
    <property type="match status" value="1"/>
</dbReference>
<evidence type="ECO:0000259" key="3">
    <source>
        <dbReference type="Pfam" id="PF00248"/>
    </source>
</evidence>
<keyword evidence="1" id="KW-0560">Oxidoreductase</keyword>
<feature type="region of interest" description="Disordered" evidence="2">
    <location>
        <begin position="1"/>
        <end position="25"/>
    </location>
</feature>
<dbReference type="PANTHER" id="PTHR43364">
    <property type="entry name" value="NADH-SPECIFIC METHYLGLYOXAL REDUCTASE-RELATED"/>
    <property type="match status" value="1"/>
</dbReference>
<dbReference type="EMBL" id="BAAAQF010000002">
    <property type="protein sequence ID" value="GAA1660517.1"/>
    <property type="molecule type" value="Genomic_DNA"/>
</dbReference>
<dbReference type="InterPro" id="IPR050523">
    <property type="entry name" value="AKR_Detox_Biosynth"/>
</dbReference>
<feature type="domain" description="NADP-dependent oxidoreductase" evidence="3">
    <location>
        <begin position="71"/>
        <end position="370"/>
    </location>
</feature>